<dbReference type="Proteomes" id="UP000326678">
    <property type="component" value="Chromosome Gxm1"/>
</dbReference>
<accession>A0A5P8W9P7</accession>
<dbReference type="KEGG" id="nsh:GXM_06979"/>
<proteinExistence type="predicted"/>
<sequence>MPSRQRTDYCKDGDLSRLLRRRFIASLETAIYRVSCQNLRSIEYKPNPQPQPL</sequence>
<organism evidence="1 2">
    <name type="scientific">Nostoc sphaeroides CCNUC1</name>
    <dbReference type="NCBI Taxonomy" id="2653204"/>
    <lineage>
        <taxon>Bacteria</taxon>
        <taxon>Bacillati</taxon>
        <taxon>Cyanobacteriota</taxon>
        <taxon>Cyanophyceae</taxon>
        <taxon>Nostocales</taxon>
        <taxon>Nostocaceae</taxon>
        <taxon>Nostoc</taxon>
    </lineage>
</organism>
<reference evidence="1 2" key="1">
    <citation type="submission" date="2019-10" db="EMBL/GenBank/DDBJ databases">
        <title>Genomic and transcriptomic insights into the perfect genentic adaptation of a filamentous nitrogen-fixing cyanobacterium to rice fields.</title>
        <authorList>
            <person name="Chen Z."/>
        </authorList>
    </citation>
    <scope>NUCLEOTIDE SEQUENCE [LARGE SCALE GENOMIC DNA]</scope>
    <source>
        <strain evidence="1">CCNUC1</strain>
    </source>
</reference>
<protein>
    <submittedName>
        <fullName evidence="1">Uncharacterized protein</fullName>
    </submittedName>
</protein>
<evidence type="ECO:0000313" key="1">
    <source>
        <dbReference type="EMBL" id="QFS49485.1"/>
    </source>
</evidence>
<dbReference type="AlphaFoldDB" id="A0A5P8W9P7"/>
<name>A0A5P8W9P7_9NOSO</name>
<evidence type="ECO:0000313" key="2">
    <source>
        <dbReference type="Proteomes" id="UP000326678"/>
    </source>
</evidence>
<dbReference type="EMBL" id="CP045226">
    <property type="protein sequence ID" value="QFS49485.1"/>
    <property type="molecule type" value="Genomic_DNA"/>
</dbReference>
<gene>
    <name evidence="1" type="ORF">GXM_06979</name>
</gene>
<keyword evidence="2" id="KW-1185">Reference proteome</keyword>